<proteinExistence type="predicted"/>
<reference evidence="2 3" key="1">
    <citation type="submission" date="2020-02" db="EMBL/GenBank/DDBJ databases">
        <title>Genome sequence of the type strain CCBAU10050 of Rhizobium daejeonense.</title>
        <authorList>
            <person name="Gao J."/>
            <person name="Sun J."/>
        </authorList>
    </citation>
    <scope>NUCLEOTIDE SEQUENCE [LARGE SCALE GENOMIC DNA]</scope>
    <source>
        <strain evidence="2 3">CCBAU10050</strain>
    </source>
</reference>
<gene>
    <name evidence="2" type="ORF">G6N76_07925</name>
</gene>
<feature type="signal peptide" evidence="1">
    <location>
        <begin position="1"/>
        <end position="20"/>
    </location>
</feature>
<organism evidence="2 3">
    <name type="scientific">Rhizobium daejeonense</name>
    <dbReference type="NCBI Taxonomy" id="240521"/>
    <lineage>
        <taxon>Bacteria</taxon>
        <taxon>Pseudomonadati</taxon>
        <taxon>Pseudomonadota</taxon>
        <taxon>Alphaproteobacteria</taxon>
        <taxon>Hyphomicrobiales</taxon>
        <taxon>Rhizobiaceae</taxon>
        <taxon>Rhizobium/Agrobacterium group</taxon>
        <taxon>Rhizobium</taxon>
    </lineage>
</organism>
<name>A0A6M1S352_9HYPH</name>
<comment type="caution">
    <text evidence="2">The sequence shown here is derived from an EMBL/GenBank/DDBJ whole genome shotgun (WGS) entry which is preliminary data.</text>
</comment>
<feature type="chain" id="PRO_5026766322" evidence="1">
    <location>
        <begin position="21"/>
        <end position="163"/>
    </location>
</feature>
<keyword evidence="1" id="KW-0732">Signal</keyword>
<sequence>MKTILAAAILAFSLSGAAQAATLEFPSDEPIASITIPDNWGPSETESGIEATSDDGAIYLSIDVAESDTTDKVIDDVFAFLEDNGVKIDPATQKQSEDKFNGMEMTNFDWSGTDKDGDVSIGVSLVSPKRGKLLVVTYWGTKGEQEKHSKVLLDIISSLKPAG</sequence>
<dbReference type="EMBL" id="JAAKZH010000002">
    <property type="protein sequence ID" value="NGO63600.1"/>
    <property type="molecule type" value="Genomic_DNA"/>
</dbReference>
<dbReference type="Proteomes" id="UP000477849">
    <property type="component" value="Unassembled WGS sequence"/>
</dbReference>
<evidence type="ECO:0000313" key="2">
    <source>
        <dbReference type="EMBL" id="NGO63600.1"/>
    </source>
</evidence>
<evidence type="ECO:0000256" key="1">
    <source>
        <dbReference type="SAM" id="SignalP"/>
    </source>
</evidence>
<evidence type="ECO:0000313" key="3">
    <source>
        <dbReference type="Proteomes" id="UP000477849"/>
    </source>
</evidence>
<dbReference type="AlphaFoldDB" id="A0A6M1S352"/>
<dbReference type="GO" id="GO:0016301">
    <property type="term" value="F:kinase activity"/>
    <property type="evidence" value="ECO:0007669"/>
    <property type="project" value="UniProtKB-KW"/>
</dbReference>
<protein>
    <submittedName>
        <fullName evidence="2">Histidine kinase</fullName>
    </submittedName>
</protein>
<accession>A0A6M1S352</accession>
<keyword evidence="3" id="KW-1185">Reference proteome</keyword>
<keyword evidence="2" id="KW-0808">Transferase</keyword>
<keyword evidence="2" id="KW-0418">Kinase</keyword>
<dbReference type="RefSeq" id="WP_163903875.1">
    <property type="nucleotide sequence ID" value="NZ_CP048427.1"/>
</dbReference>